<reference evidence="2 3" key="5">
    <citation type="journal article" date="1997" name="Virology">
        <title>Analysis of 74 kb of DNA located at the right end of the 330-kb chlorella virus PBCV-1 genome.</title>
        <authorList>
            <person name="Li Y."/>
            <person name="Lu Z."/>
            <person name="Sun L."/>
            <person name="Ropp S."/>
            <person name="Kutish G.F."/>
            <person name="Rock D.L."/>
            <person name="Van Etten J.L."/>
        </authorList>
    </citation>
    <scope>NUCLEOTIDE SEQUENCE [LARGE SCALE GENOMIC DNA]</scope>
</reference>
<organismHost>
    <name type="scientific">Chlorella</name>
    <dbReference type="NCBI Taxonomy" id="3071"/>
</organismHost>
<reference evidence="2 3" key="2">
    <citation type="journal article" date="1995" name="Virology">
        <title>Analysis of 43 kb of the Chlorella virus PBCV-1 330-kb genome: map positions 45 to 88.</title>
        <authorList>
            <person name="Li Y."/>
            <person name="Lu Z."/>
            <person name="Burbank D.E."/>
            <person name="Kutish G.F."/>
            <person name="Rock D.L."/>
            <person name="Van Etten J.L."/>
        </authorList>
    </citation>
    <scope>NUCLEOTIDE SEQUENCE [LARGE SCALE GENOMIC DNA]</scope>
</reference>
<organism evidence="2 3">
    <name type="scientific">Paramecium bursaria Chlorella virus 1</name>
    <name type="common">PBCV-1</name>
    <dbReference type="NCBI Taxonomy" id="10506"/>
    <lineage>
        <taxon>Viruses</taxon>
        <taxon>Varidnaviria</taxon>
        <taxon>Bamfordvirae</taxon>
        <taxon>Nucleocytoviricota</taxon>
        <taxon>Megaviricetes</taxon>
        <taxon>Algavirales</taxon>
        <taxon>Phycodnaviridae</taxon>
        <taxon>Chlorovirus</taxon>
        <taxon>Chlorovirus vanettense</taxon>
    </lineage>
</organism>
<keyword evidence="1" id="KW-0812">Transmembrane</keyword>
<proteinExistence type="predicted"/>
<dbReference type="KEGG" id="vg:918117"/>
<keyword evidence="1" id="KW-1133">Transmembrane helix</keyword>
<keyword evidence="1" id="KW-0472">Membrane</keyword>
<evidence type="ECO:0000256" key="1">
    <source>
        <dbReference type="SAM" id="Phobius"/>
    </source>
</evidence>
<dbReference type="Proteomes" id="UP000000862">
    <property type="component" value="Segment"/>
</dbReference>
<name>O41073_PBCV1</name>
<gene>
    <name evidence="2" type="primary">a591L</name>
</gene>
<evidence type="ECO:0000313" key="2">
    <source>
        <dbReference type="EMBL" id="AAC97016.2"/>
    </source>
</evidence>
<reference evidence="2 3" key="6">
    <citation type="journal article" date="1999" name="Virology">
        <title>Chlorella virus PBCV-1 encodes a functional homospermidine synthase.</title>
        <authorList>
            <person name="Kaiser A."/>
            <person name="Vollmert M."/>
            <person name="Tholl D."/>
            <person name="Graves M.V."/>
            <person name="Gurnon J.R."/>
            <person name="Xing W."/>
            <person name="Lisec A.D."/>
            <person name="Nickerson K.W."/>
            <person name="Van Etten J.L."/>
        </authorList>
    </citation>
    <scope>NUCLEOTIDE SEQUENCE [LARGE SCALE GENOMIC DNA]</scope>
</reference>
<sequence length="55" mass="6171">MIVEDIFILTICNLFLGQLTKKYLPIVMTTPKVLTIVLTVTAVNNLILSKLLKPK</sequence>
<protein>
    <submittedName>
        <fullName evidence="2">Uncharacterized protein</fullName>
    </submittedName>
</protein>
<reference evidence="2 3" key="8">
    <citation type="journal article" date="2010" name="J. Virol.">
        <title>Microarray analysis of Paramecium bursaria chlorella virus 1 transcription.</title>
        <authorList>
            <person name="Yanai-Balser G.M."/>
            <person name="Duncan G.A."/>
            <person name="Eudy J.D."/>
            <person name="Wang D."/>
            <person name="Li X."/>
            <person name="Agarkova I.V."/>
            <person name="Dunigan D.D."/>
            <person name="Van Etten J.L."/>
        </authorList>
    </citation>
    <scope>NUCLEOTIDE SEQUENCE [LARGE SCALE GENOMIC DNA]</scope>
</reference>
<reference evidence="2 3" key="7">
    <citation type="journal article" date="2000" name="Virology">
        <title>Characterization of a beta-1,3-glucanase encoded by chlorella virus PBCV-1.</title>
        <authorList>
            <person name="Sun L."/>
            <person name="Gurnon J.R."/>
            <person name="Adams B.J."/>
            <person name="Graves M.V."/>
            <person name="Van Etten J.L."/>
        </authorList>
    </citation>
    <scope>NUCLEOTIDE SEQUENCE [LARGE SCALE GENOMIC DNA]</scope>
</reference>
<keyword evidence="3" id="KW-1185">Reference proteome</keyword>
<reference evidence="2 3" key="4">
    <citation type="journal article" date="1996" name="Virology">
        <title>Analysis of 76 kb of the chlorella virus PBCV-1 330-kb genome: map positions 182 to 258.</title>
        <authorList>
            <person name="Kutish G.F."/>
            <person name="Li Y."/>
            <person name="Lu Z."/>
            <person name="Furuta M."/>
            <person name="Rock D.L."/>
            <person name="Van Etten J.L."/>
        </authorList>
    </citation>
    <scope>NUCLEOTIDE SEQUENCE [LARGE SCALE GENOMIC DNA]</scope>
</reference>
<evidence type="ECO:0000313" key="3">
    <source>
        <dbReference type="Proteomes" id="UP000000862"/>
    </source>
</evidence>
<reference evidence="2 3" key="1">
    <citation type="journal article" date="1995" name="Virology">
        <title>Analysis of 45 kb of DNA located at the left end of the chlorella virus PBCV-1 genome.</title>
        <authorList>
            <person name="Lu Z."/>
            <person name="Li Y."/>
            <person name="Zhang Y."/>
            <person name="Kutish G.F."/>
            <person name="Rock D.L."/>
            <person name="Van Etten J.L."/>
        </authorList>
    </citation>
    <scope>NUCLEOTIDE SEQUENCE [LARGE SCALE GENOMIC DNA]</scope>
</reference>
<dbReference type="GeneID" id="918117"/>
<accession>O41073</accession>
<reference evidence="2 3" key="3">
    <citation type="journal article" date="1996" name="Virology">
        <title>Analysis of 94 kb of the chlorella virus PBCV-1 330-kb genome: map positions 88 to 182.</title>
        <authorList>
            <person name="Lu Z."/>
            <person name="Li Y."/>
            <person name="Que Q."/>
            <person name="Kutish G.F."/>
            <person name="Rock D.L."/>
            <person name="Van Etten J.L."/>
        </authorList>
    </citation>
    <scope>NUCLEOTIDE SEQUENCE [LARGE SCALE GENOMIC DNA]</scope>
</reference>
<feature type="transmembrane region" description="Helical" evidence="1">
    <location>
        <begin position="23"/>
        <end position="48"/>
    </location>
</feature>
<dbReference type="RefSeq" id="NP_048947.2">
    <property type="nucleotide sequence ID" value="NC_000852.5"/>
</dbReference>
<dbReference type="EMBL" id="JF411744">
    <property type="protein sequence ID" value="AAC97016.2"/>
    <property type="molecule type" value="Genomic_DNA"/>
</dbReference>